<gene>
    <name evidence="2" type="ORF">BS47DRAFT_807445</name>
</gene>
<name>A0A9P6B065_9AGAM</name>
<protein>
    <submittedName>
        <fullName evidence="2">Uncharacterized protein</fullName>
    </submittedName>
</protein>
<evidence type="ECO:0000256" key="1">
    <source>
        <dbReference type="SAM" id="MobiDB-lite"/>
    </source>
</evidence>
<evidence type="ECO:0000313" key="2">
    <source>
        <dbReference type="EMBL" id="KAF9515090.1"/>
    </source>
</evidence>
<dbReference type="AlphaFoldDB" id="A0A9P6B065"/>
<organism evidence="2 3">
    <name type="scientific">Hydnum rufescens UP504</name>
    <dbReference type="NCBI Taxonomy" id="1448309"/>
    <lineage>
        <taxon>Eukaryota</taxon>
        <taxon>Fungi</taxon>
        <taxon>Dikarya</taxon>
        <taxon>Basidiomycota</taxon>
        <taxon>Agaricomycotina</taxon>
        <taxon>Agaricomycetes</taxon>
        <taxon>Cantharellales</taxon>
        <taxon>Hydnaceae</taxon>
        <taxon>Hydnum</taxon>
    </lineage>
</organism>
<feature type="compositionally biased region" description="Low complexity" evidence="1">
    <location>
        <begin position="37"/>
        <end position="48"/>
    </location>
</feature>
<dbReference type="EMBL" id="MU128953">
    <property type="protein sequence ID" value="KAF9515090.1"/>
    <property type="molecule type" value="Genomic_DNA"/>
</dbReference>
<proteinExistence type="predicted"/>
<keyword evidence="3" id="KW-1185">Reference proteome</keyword>
<comment type="caution">
    <text evidence="2">The sequence shown here is derived from an EMBL/GenBank/DDBJ whole genome shotgun (WGS) entry which is preliminary data.</text>
</comment>
<evidence type="ECO:0000313" key="3">
    <source>
        <dbReference type="Proteomes" id="UP000886523"/>
    </source>
</evidence>
<dbReference type="Proteomes" id="UP000886523">
    <property type="component" value="Unassembled WGS sequence"/>
</dbReference>
<feature type="compositionally biased region" description="Polar residues" evidence="1">
    <location>
        <begin position="24"/>
        <end position="36"/>
    </location>
</feature>
<accession>A0A9P6B065</accession>
<feature type="region of interest" description="Disordered" evidence="1">
    <location>
        <begin position="1"/>
        <end position="66"/>
    </location>
</feature>
<reference evidence="2" key="1">
    <citation type="journal article" date="2020" name="Nat. Commun.">
        <title>Large-scale genome sequencing of mycorrhizal fungi provides insights into the early evolution of symbiotic traits.</title>
        <authorList>
            <person name="Miyauchi S."/>
            <person name="Kiss E."/>
            <person name="Kuo A."/>
            <person name="Drula E."/>
            <person name="Kohler A."/>
            <person name="Sanchez-Garcia M."/>
            <person name="Morin E."/>
            <person name="Andreopoulos B."/>
            <person name="Barry K.W."/>
            <person name="Bonito G."/>
            <person name="Buee M."/>
            <person name="Carver A."/>
            <person name="Chen C."/>
            <person name="Cichocki N."/>
            <person name="Clum A."/>
            <person name="Culley D."/>
            <person name="Crous P.W."/>
            <person name="Fauchery L."/>
            <person name="Girlanda M."/>
            <person name="Hayes R.D."/>
            <person name="Keri Z."/>
            <person name="LaButti K."/>
            <person name="Lipzen A."/>
            <person name="Lombard V."/>
            <person name="Magnuson J."/>
            <person name="Maillard F."/>
            <person name="Murat C."/>
            <person name="Nolan M."/>
            <person name="Ohm R.A."/>
            <person name="Pangilinan J."/>
            <person name="Pereira M.F."/>
            <person name="Perotto S."/>
            <person name="Peter M."/>
            <person name="Pfister S."/>
            <person name="Riley R."/>
            <person name="Sitrit Y."/>
            <person name="Stielow J.B."/>
            <person name="Szollosi G."/>
            <person name="Zifcakova L."/>
            <person name="Stursova M."/>
            <person name="Spatafora J.W."/>
            <person name="Tedersoo L."/>
            <person name="Vaario L.M."/>
            <person name="Yamada A."/>
            <person name="Yan M."/>
            <person name="Wang P."/>
            <person name="Xu J."/>
            <person name="Bruns T."/>
            <person name="Baldrian P."/>
            <person name="Vilgalys R."/>
            <person name="Dunand C."/>
            <person name="Henrissat B."/>
            <person name="Grigoriev I.V."/>
            <person name="Hibbett D."/>
            <person name="Nagy L.G."/>
            <person name="Martin F.M."/>
        </authorList>
    </citation>
    <scope>NUCLEOTIDE SEQUENCE</scope>
    <source>
        <strain evidence="2">UP504</strain>
    </source>
</reference>
<sequence length="259" mass="27898">MTRNDSPIGRSSRHPPCPHHANVGHQSNRIAGTPQTSRASRSSSKPASTGNSSRRHQIRLNSSRSIPSSVPGNIWISQPFLYNVDSIAPSPAFLSNSASMPIEILLCADEVEYSSLVPDPSLEGECGIVCFISRGLLESFNRISNVARRGPGGFDSSTSSCLSRDQGPPVVGPFKFPMDWVIVLVLSWIDSDPARNTSSSFWRDVICVMTDLTSLSKVASERPIPSRCPNTSGLLARYNVVAHLPIVGSLGQNLIVSSI</sequence>